<dbReference type="RefSeq" id="XP_001801132.1">
    <property type="nucleotide sequence ID" value="XM_001801080.1"/>
</dbReference>
<dbReference type="PANTHER" id="PTHR43591">
    <property type="entry name" value="METHYLTRANSFERASE"/>
    <property type="match status" value="1"/>
</dbReference>
<dbReference type="EMBL" id="CP069040">
    <property type="protein sequence ID" value="QRD04957.1"/>
    <property type="molecule type" value="Genomic_DNA"/>
</dbReference>
<accession>A0A7U2I8D6</accession>
<dbReference type="OrthoDB" id="417697at2759"/>
<reference evidence="2" key="1">
    <citation type="journal article" date="2021" name="BMC Genomics">
        <title>Chromosome-level genome assembly and manually-curated proteome of model necrotroph Parastagonospora nodorum Sn15 reveals a genome-wide trove of candidate effector homologs, and redundancy of virulence-related functions within an accessory chromosome.</title>
        <authorList>
            <person name="Bertazzoni S."/>
            <person name="Jones D.A.B."/>
            <person name="Phan H.T."/>
            <person name="Tan K.-C."/>
            <person name="Hane J.K."/>
        </authorList>
    </citation>
    <scope>NUCLEOTIDE SEQUENCE [LARGE SCALE GENOMIC DNA]</scope>
    <source>
        <strain evidence="2">SN15 / ATCC MYA-4574 / FGSC 10173)</strain>
    </source>
</reference>
<proteinExistence type="predicted"/>
<organism evidence="1 2">
    <name type="scientific">Phaeosphaeria nodorum (strain SN15 / ATCC MYA-4574 / FGSC 10173)</name>
    <name type="common">Glume blotch fungus</name>
    <name type="synonym">Parastagonospora nodorum</name>
    <dbReference type="NCBI Taxonomy" id="321614"/>
    <lineage>
        <taxon>Eukaryota</taxon>
        <taxon>Fungi</taxon>
        <taxon>Dikarya</taxon>
        <taxon>Ascomycota</taxon>
        <taxon>Pezizomycotina</taxon>
        <taxon>Dothideomycetes</taxon>
        <taxon>Pleosporomycetidae</taxon>
        <taxon>Pleosporales</taxon>
        <taxon>Pleosporineae</taxon>
        <taxon>Phaeosphaeriaceae</taxon>
        <taxon>Parastagonospora</taxon>
    </lineage>
</organism>
<evidence type="ECO:0000313" key="2">
    <source>
        <dbReference type="Proteomes" id="UP000663193"/>
    </source>
</evidence>
<dbReference type="VEuPathDB" id="FungiDB:JI435_108740"/>
<dbReference type="SUPFAM" id="SSF53335">
    <property type="entry name" value="S-adenosyl-L-methionine-dependent methyltransferases"/>
    <property type="match status" value="1"/>
</dbReference>
<dbReference type="AlphaFoldDB" id="A0A7U2I8D6"/>
<keyword evidence="2" id="KW-1185">Reference proteome</keyword>
<dbReference type="PANTHER" id="PTHR43591:SF50">
    <property type="entry name" value="METHYLTRANSFERASE DOMAIN-CONTAINING PROTEIN-RELATED"/>
    <property type="match status" value="1"/>
</dbReference>
<gene>
    <name evidence="1" type="ORF">JI435_108740</name>
</gene>
<sequence length="268" mass="30100">MAAPKSEELPYPLKRNALASTRLNFNHFWMKGLAGYLLHPEIPTDQEGLRIADLGAGTGIWVSEVAAGLPNAEFDAVDISADQFPPEPFRAPNVRFWTHNCFEPFPDEYLGKFDIVNARFWLCIVNDDVADKLLDNFLTLLKPGGFLQWFEPLPDTARVVSRNGGAPHPACDRLVETWKKPTASSSYEWVHALAARIEQRGLEVVAEDKHKNPDYYLPIAAQTVLLGLAEYLYKDPAIEKYQESLAQEHSKGSYVDVTWTCVVARKAL</sequence>
<dbReference type="CDD" id="cd02440">
    <property type="entry name" value="AdoMet_MTases"/>
    <property type="match status" value="1"/>
</dbReference>
<dbReference type="Pfam" id="PF13489">
    <property type="entry name" value="Methyltransf_23"/>
    <property type="match status" value="1"/>
</dbReference>
<evidence type="ECO:0000313" key="1">
    <source>
        <dbReference type="EMBL" id="QRD04957.1"/>
    </source>
</evidence>
<dbReference type="Proteomes" id="UP000663193">
    <property type="component" value="Chromosome 18"/>
</dbReference>
<evidence type="ECO:0008006" key="3">
    <source>
        <dbReference type="Google" id="ProtNLM"/>
    </source>
</evidence>
<dbReference type="InterPro" id="IPR029063">
    <property type="entry name" value="SAM-dependent_MTases_sf"/>
</dbReference>
<dbReference type="KEGG" id="pno:SNOG_10874"/>
<dbReference type="OMA" id="LWKLHTG"/>
<dbReference type="Gene3D" id="3.40.50.150">
    <property type="entry name" value="Vaccinia Virus protein VP39"/>
    <property type="match status" value="1"/>
</dbReference>
<name>A0A7U2I8D6_PHANO</name>
<protein>
    <recommendedName>
        <fullName evidence="3">Methyltransferase domain-containing protein</fullName>
    </recommendedName>
</protein>